<evidence type="ECO:0000313" key="2">
    <source>
        <dbReference type="Proteomes" id="UP000054988"/>
    </source>
</evidence>
<dbReference type="InterPro" id="IPR036291">
    <property type="entry name" value="NAD(P)-bd_dom_sf"/>
</dbReference>
<dbReference type="Gene3D" id="3.40.50.720">
    <property type="entry name" value="NAD(P)-binding Rossmann-like Domain"/>
    <property type="match status" value="1"/>
</dbReference>
<evidence type="ECO:0000313" key="1">
    <source>
        <dbReference type="EMBL" id="KTB30337.1"/>
    </source>
</evidence>
<evidence type="ECO:0008006" key="3">
    <source>
        <dbReference type="Google" id="ProtNLM"/>
    </source>
</evidence>
<dbReference type="AlphaFoldDB" id="A0A0W0F223"/>
<name>A0A0W0F223_MONRR</name>
<dbReference type="PANTHER" id="PTHR43431:SF1">
    <property type="entry name" value="OS08G0476300 PROTEIN"/>
    <property type="match status" value="1"/>
</dbReference>
<dbReference type="Proteomes" id="UP000054988">
    <property type="component" value="Unassembled WGS sequence"/>
</dbReference>
<accession>A0A0W0F223</accession>
<dbReference type="SUPFAM" id="SSF51735">
    <property type="entry name" value="NAD(P)-binding Rossmann-fold domains"/>
    <property type="match status" value="1"/>
</dbReference>
<comment type="caution">
    <text evidence="1">The sequence shown here is derived from an EMBL/GenBank/DDBJ whole genome shotgun (WGS) entry which is preliminary data.</text>
</comment>
<sequence>MANAEQPSIFIIGAGPQIATAVAKIFASNGFSVDLSSRSQANLQKYKALLPEGTKVAGTIADAEDPYSGVKALESLKSELGAPSAVLWNAGSLEFSLRAKKSITDVTIEDMEKHMRMNVVSGFAVMQWGVKNVVPDSEGRSAVFVTGGGLSLQPMVGLSGLGAGKAALLNLGRAFRLEVPEIHVATVIVNGYVDQPDGDPFSSSPVIAKEYWQLYIQKKEDWTFEVEH</sequence>
<dbReference type="InterPro" id="IPR002347">
    <property type="entry name" value="SDR_fam"/>
</dbReference>
<dbReference type="eggNOG" id="KOG1014">
    <property type="taxonomic scope" value="Eukaryota"/>
</dbReference>
<dbReference type="EMBL" id="LATX01002388">
    <property type="protein sequence ID" value="KTB30337.1"/>
    <property type="molecule type" value="Genomic_DNA"/>
</dbReference>
<dbReference type="Pfam" id="PF00106">
    <property type="entry name" value="adh_short"/>
    <property type="match status" value="1"/>
</dbReference>
<dbReference type="PANTHER" id="PTHR43431">
    <property type="entry name" value="OXIDOREDUCTASE, SHORT CHAIN DEHYDROGENASE/REDUCTASE FAMILY (AFU_ORTHOLOGUE AFUA_5G14000)"/>
    <property type="match status" value="1"/>
</dbReference>
<reference evidence="1 2" key="1">
    <citation type="submission" date="2015-12" db="EMBL/GenBank/DDBJ databases">
        <title>Draft genome sequence of Moniliophthora roreri, the causal agent of frosty pod rot of cacao.</title>
        <authorList>
            <person name="Aime M.C."/>
            <person name="Diaz-Valderrama J.R."/>
            <person name="Kijpornyongpan T."/>
            <person name="Phillips-Mora W."/>
        </authorList>
    </citation>
    <scope>NUCLEOTIDE SEQUENCE [LARGE SCALE GENOMIC DNA]</scope>
    <source>
        <strain evidence="1 2">MCA 2952</strain>
    </source>
</reference>
<organism evidence="1 2">
    <name type="scientific">Moniliophthora roreri</name>
    <name type="common">Frosty pod rot fungus</name>
    <name type="synonym">Monilia roreri</name>
    <dbReference type="NCBI Taxonomy" id="221103"/>
    <lineage>
        <taxon>Eukaryota</taxon>
        <taxon>Fungi</taxon>
        <taxon>Dikarya</taxon>
        <taxon>Basidiomycota</taxon>
        <taxon>Agaricomycotina</taxon>
        <taxon>Agaricomycetes</taxon>
        <taxon>Agaricomycetidae</taxon>
        <taxon>Agaricales</taxon>
        <taxon>Marasmiineae</taxon>
        <taxon>Marasmiaceae</taxon>
        <taxon>Moniliophthora</taxon>
    </lineage>
</organism>
<proteinExistence type="predicted"/>
<gene>
    <name evidence="1" type="ORF">WG66_17095</name>
</gene>
<protein>
    <recommendedName>
        <fullName evidence="3">Short-chain dehydrogenase reductase sdr</fullName>
    </recommendedName>
</protein>